<dbReference type="HAMAP" id="MF_00404">
    <property type="entry name" value="OadG"/>
    <property type="match status" value="1"/>
</dbReference>
<evidence type="ECO:0000256" key="3">
    <source>
        <dbReference type="ARBA" id="ARBA00004162"/>
    </source>
</evidence>
<evidence type="ECO:0000256" key="14">
    <source>
        <dbReference type="ARBA" id="ARBA00023201"/>
    </source>
</evidence>
<dbReference type="GO" id="GO:0015081">
    <property type="term" value="F:sodium ion transmembrane transporter activity"/>
    <property type="evidence" value="ECO:0007669"/>
    <property type="project" value="UniProtKB-UniRule"/>
</dbReference>
<evidence type="ECO:0000313" key="20">
    <source>
        <dbReference type="Proteomes" id="UP000219285"/>
    </source>
</evidence>
<reference evidence="20" key="1">
    <citation type="submission" date="2014-12" db="EMBL/GenBank/DDBJ databases">
        <title>Complete genome sequence of a multi-drug resistant Klebsiella pneumoniae.</title>
        <authorList>
            <person name="Hua X."/>
            <person name="Chen Q."/>
            <person name="Li X."/>
            <person name="Feng Y."/>
            <person name="Ruan Z."/>
            <person name="Yu Y."/>
        </authorList>
    </citation>
    <scope>NUCLEOTIDE SEQUENCE [LARGE SCALE GENOMIC DNA]</scope>
    <source>
        <strain evidence="20">5.12</strain>
    </source>
</reference>
<dbReference type="RefSeq" id="WP_075610545.1">
    <property type="nucleotide sequence ID" value="NZ_CP052766.1"/>
</dbReference>
<dbReference type="GO" id="GO:0005886">
    <property type="term" value="C:plasma membrane"/>
    <property type="evidence" value="ECO:0007669"/>
    <property type="project" value="UniProtKB-SubCell"/>
</dbReference>
<feature type="region of interest" description="Disordered" evidence="18">
    <location>
        <begin position="47"/>
        <end position="68"/>
    </location>
</feature>
<dbReference type="EMBL" id="CP052766">
    <property type="protein sequence ID" value="QJR81892.1"/>
    <property type="molecule type" value="Genomic_DNA"/>
</dbReference>
<organism evidence="19 20">
    <name type="scientific">Alteromonas pelagimontana</name>
    <dbReference type="NCBI Taxonomy" id="1858656"/>
    <lineage>
        <taxon>Bacteria</taxon>
        <taxon>Pseudomonadati</taxon>
        <taxon>Pseudomonadota</taxon>
        <taxon>Gammaproteobacteria</taxon>
        <taxon>Alteromonadales</taxon>
        <taxon>Alteromonadaceae</taxon>
        <taxon>Alteromonas/Salinimonas group</taxon>
        <taxon>Alteromonas</taxon>
    </lineage>
</organism>
<reference evidence="19 20" key="2">
    <citation type="submission" date="2020-04" db="EMBL/GenBank/DDBJ databases">
        <title>Complete genome sequence of Alteromonas pelagimontana 5.12T.</title>
        <authorList>
            <person name="Sinha R.K."/>
            <person name="Krishnan K.P."/>
            <person name="Kurian J.P."/>
        </authorList>
    </citation>
    <scope>NUCLEOTIDE SEQUENCE [LARGE SCALE GENOMIC DNA]</scope>
    <source>
        <strain evidence="19 20">5.12</strain>
    </source>
</reference>
<keyword evidence="14 16" id="KW-0739">Sodium transport</keyword>
<dbReference type="EC" id="7.2.4.2" evidence="16"/>
<evidence type="ECO:0000256" key="12">
    <source>
        <dbReference type="ARBA" id="ARBA00023065"/>
    </source>
</evidence>
<evidence type="ECO:0000313" key="19">
    <source>
        <dbReference type="EMBL" id="QJR81892.1"/>
    </source>
</evidence>
<dbReference type="OrthoDB" id="6215597at2"/>
<evidence type="ECO:0000256" key="2">
    <source>
        <dbReference type="ARBA" id="ARBA00003002"/>
    </source>
</evidence>
<evidence type="ECO:0000256" key="18">
    <source>
        <dbReference type="SAM" id="MobiDB-lite"/>
    </source>
</evidence>
<evidence type="ECO:0000256" key="7">
    <source>
        <dbReference type="ARBA" id="ARBA00022475"/>
    </source>
</evidence>
<evidence type="ECO:0000256" key="17">
    <source>
        <dbReference type="RuleBase" id="RU004278"/>
    </source>
</evidence>
<keyword evidence="20" id="KW-1185">Reference proteome</keyword>
<evidence type="ECO:0000256" key="5">
    <source>
        <dbReference type="ARBA" id="ARBA00011869"/>
    </source>
</evidence>
<evidence type="ECO:0000256" key="10">
    <source>
        <dbReference type="ARBA" id="ARBA00022989"/>
    </source>
</evidence>
<comment type="function">
    <text evidence="2 16 17">Catalyzes the decarboxylation of oxaloacetate coupled to Na(+) translocation.</text>
</comment>
<keyword evidence="11 16" id="KW-0915">Sodium</keyword>
<evidence type="ECO:0000256" key="1">
    <source>
        <dbReference type="ARBA" id="ARBA00001959"/>
    </source>
</evidence>
<dbReference type="KEGG" id="apel:CA267_014570"/>
<keyword evidence="6 16" id="KW-0813">Transport</keyword>
<keyword evidence="7 16" id="KW-1003">Cell membrane</keyword>
<proteinExistence type="inferred from homology"/>
<keyword evidence="13 16" id="KW-0472">Membrane</keyword>
<evidence type="ECO:0000256" key="9">
    <source>
        <dbReference type="ARBA" id="ARBA00022967"/>
    </source>
</evidence>
<accession>A0A6M4MFQ1</accession>
<evidence type="ECO:0000256" key="15">
    <source>
        <dbReference type="ARBA" id="ARBA00048176"/>
    </source>
</evidence>
<dbReference type="GO" id="GO:0036376">
    <property type="term" value="P:sodium ion export across plasma membrane"/>
    <property type="evidence" value="ECO:0007669"/>
    <property type="project" value="InterPro"/>
</dbReference>
<dbReference type="GO" id="GO:0015451">
    <property type="term" value="F:decarboxylation-driven active transmembrane transporter activity"/>
    <property type="evidence" value="ECO:0007669"/>
    <property type="project" value="UniProtKB-EC"/>
</dbReference>
<evidence type="ECO:0000256" key="6">
    <source>
        <dbReference type="ARBA" id="ARBA00022448"/>
    </source>
</evidence>
<dbReference type="Proteomes" id="UP000219285">
    <property type="component" value="Chromosome"/>
</dbReference>
<comment type="cofactor">
    <cofactor evidence="1 16 17">
        <name>Na(+)</name>
        <dbReference type="ChEBI" id="CHEBI:29101"/>
    </cofactor>
</comment>
<dbReference type="NCBIfam" id="TIGR01195">
    <property type="entry name" value="oadG_fam"/>
    <property type="match status" value="1"/>
</dbReference>
<evidence type="ECO:0000256" key="13">
    <source>
        <dbReference type="ARBA" id="ARBA00023136"/>
    </source>
</evidence>
<comment type="subunit">
    <text evidence="5 16">Heterotrimer of an alpha, a beta and a gamma subunit.</text>
</comment>
<evidence type="ECO:0000256" key="4">
    <source>
        <dbReference type="ARBA" id="ARBA00005844"/>
    </source>
</evidence>
<dbReference type="Pfam" id="PF04277">
    <property type="entry name" value="OAD_gamma"/>
    <property type="match status" value="1"/>
</dbReference>
<name>A0A6M4MFQ1_9ALTE</name>
<dbReference type="InterPro" id="IPR005899">
    <property type="entry name" value="Na_pump_deCOase"/>
</dbReference>
<keyword evidence="10 16" id="KW-1133">Transmembrane helix</keyword>
<gene>
    <name evidence="16" type="primary">oadG</name>
    <name evidence="19" type="ORF">CA267_014570</name>
</gene>
<evidence type="ECO:0000256" key="11">
    <source>
        <dbReference type="ARBA" id="ARBA00023053"/>
    </source>
</evidence>
<protein>
    <recommendedName>
        <fullName evidence="16">Probable oxaloacetate decarboxylase gamma chain</fullName>
        <ecNumber evidence="16">7.2.4.2</ecNumber>
    </recommendedName>
</protein>
<dbReference type="GO" id="GO:0008948">
    <property type="term" value="F:oxaloacetate decarboxylase activity"/>
    <property type="evidence" value="ECO:0007669"/>
    <property type="project" value="UniProtKB-UniRule"/>
</dbReference>
<dbReference type="AlphaFoldDB" id="A0A6M4MFQ1"/>
<comment type="similarity">
    <text evidence="4 16 17">Belongs to the OadG family.</text>
</comment>
<dbReference type="InterPro" id="IPR023424">
    <property type="entry name" value="OadG"/>
</dbReference>
<evidence type="ECO:0000256" key="8">
    <source>
        <dbReference type="ARBA" id="ARBA00022692"/>
    </source>
</evidence>
<evidence type="ECO:0000256" key="16">
    <source>
        <dbReference type="HAMAP-Rule" id="MF_00404"/>
    </source>
</evidence>
<keyword evidence="9 16" id="KW-1278">Translocase</keyword>
<comment type="subcellular location">
    <subcellularLocation>
        <location evidence="3 16 17">Cell membrane</location>
        <topology evidence="3 16 17">Single-pass membrane protein</topology>
    </subcellularLocation>
</comment>
<sequence length="88" mass="9323">MEAQTIGNLLKESAVLMGVGMGVVFAFLALLIGAITAIAKLCARFPRSESETSGKPESHPTLSHNPTIDHHTVAAITAALHAHRNKPR</sequence>
<feature type="compositionally biased region" description="Basic and acidic residues" evidence="18">
    <location>
        <begin position="47"/>
        <end position="58"/>
    </location>
</feature>
<feature type="transmembrane region" description="Helical" evidence="16 17">
    <location>
        <begin position="15"/>
        <end position="39"/>
    </location>
</feature>
<keyword evidence="12 16" id="KW-0406">Ion transport</keyword>
<comment type="catalytic activity">
    <reaction evidence="15 16 17">
        <text>oxaloacetate + 2 Na(+)(in) + H(+) = pyruvate + 2 Na(+)(out) + CO2</text>
        <dbReference type="Rhea" id="RHEA:57724"/>
        <dbReference type="ChEBI" id="CHEBI:15361"/>
        <dbReference type="ChEBI" id="CHEBI:15378"/>
        <dbReference type="ChEBI" id="CHEBI:16452"/>
        <dbReference type="ChEBI" id="CHEBI:16526"/>
        <dbReference type="ChEBI" id="CHEBI:29101"/>
        <dbReference type="EC" id="7.2.4.2"/>
    </reaction>
</comment>
<keyword evidence="8 16" id="KW-0812">Transmembrane</keyword>